<evidence type="ECO:0000259" key="1">
    <source>
        <dbReference type="PROSITE" id="PS50013"/>
    </source>
</evidence>
<evidence type="ECO:0000313" key="3">
    <source>
        <dbReference type="Proteomes" id="UP000077684"/>
    </source>
</evidence>
<reference evidence="2" key="1">
    <citation type="submission" date="2016-04" db="EMBL/GenBank/DDBJ databases">
        <authorList>
            <person name="Nguyen H.D."/>
            <person name="Samba Siva P."/>
            <person name="Cullis J."/>
            <person name="Levesque C.A."/>
            <person name="Hambleton S."/>
        </authorList>
    </citation>
    <scope>NUCLEOTIDE SEQUENCE</scope>
    <source>
        <strain evidence="2">DAOMC 236426</strain>
    </source>
</reference>
<dbReference type="AlphaFoldDB" id="A0A8X7MHY6"/>
<dbReference type="GO" id="GO:0006338">
    <property type="term" value="P:chromatin remodeling"/>
    <property type="evidence" value="ECO:0007669"/>
    <property type="project" value="UniProtKB-ARBA"/>
</dbReference>
<evidence type="ECO:0000313" key="2">
    <source>
        <dbReference type="EMBL" id="KAE8235975.1"/>
    </source>
</evidence>
<organism evidence="2 3">
    <name type="scientific">Tilletia controversa</name>
    <name type="common">dwarf bunt fungus</name>
    <dbReference type="NCBI Taxonomy" id="13291"/>
    <lineage>
        <taxon>Eukaryota</taxon>
        <taxon>Fungi</taxon>
        <taxon>Dikarya</taxon>
        <taxon>Basidiomycota</taxon>
        <taxon>Ustilaginomycotina</taxon>
        <taxon>Exobasidiomycetes</taxon>
        <taxon>Tilletiales</taxon>
        <taxon>Tilletiaceae</taxon>
        <taxon>Tilletia</taxon>
    </lineage>
</organism>
<feature type="domain" description="Chromo" evidence="1">
    <location>
        <begin position="153"/>
        <end position="220"/>
    </location>
</feature>
<reference evidence="2" key="2">
    <citation type="journal article" date="2019" name="IMA Fungus">
        <title>Genome sequencing and comparison of five Tilletia species to identify candidate genes for the detection of regulated species infecting wheat.</title>
        <authorList>
            <person name="Nguyen H.D.T."/>
            <person name="Sultana T."/>
            <person name="Kesanakurti P."/>
            <person name="Hambleton S."/>
        </authorList>
    </citation>
    <scope>NUCLEOTIDE SEQUENCE</scope>
    <source>
        <strain evidence="2">DAOMC 236426</strain>
    </source>
</reference>
<protein>
    <recommendedName>
        <fullName evidence="1">Chromo domain-containing protein</fullName>
    </recommendedName>
</protein>
<sequence length="223" mass="25355">MTPFDYIYGETPAAIPSIVKGVQPVSASDFAARVEFLRDWAWDGVMAARTIQTRDANRSRRDDPTYAVGERVFLSTTNLRLREDKKRPWAGKLLPKWVGPFLVLKESSPNYRLDLPTWLRVHPTFHTRLLKPWKGADDVDVEVPKHDAFDSDLTPVAVVDFRDVSLGNESRREFLVQWRGNVDETAPADTWEDAINVVDHFPNLPANLTQGPRTRSSTKRSAI</sequence>
<gene>
    <name evidence="2" type="ORF">A4X06_0g9699</name>
</gene>
<dbReference type="PROSITE" id="PS50013">
    <property type="entry name" value="CHROMO_2"/>
    <property type="match status" value="1"/>
</dbReference>
<proteinExistence type="predicted"/>
<dbReference type="InterPro" id="IPR000953">
    <property type="entry name" value="Chromo/chromo_shadow_dom"/>
</dbReference>
<dbReference type="InterPro" id="IPR056924">
    <property type="entry name" value="SH3_Tf2-1"/>
</dbReference>
<name>A0A8X7MHY6_9BASI</name>
<dbReference type="InterPro" id="IPR016197">
    <property type="entry name" value="Chromo-like_dom_sf"/>
</dbReference>
<dbReference type="SUPFAM" id="SSF54160">
    <property type="entry name" value="Chromo domain-like"/>
    <property type="match status" value="1"/>
</dbReference>
<dbReference type="Proteomes" id="UP000077684">
    <property type="component" value="Unassembled WGS sequence"/>
</dbReference>
<comment type="caution">
    <text evidence="2">The sequence shown here is derived from an EMBL/GenBank/DDBJ whole genome shotgun (WGS) entry which is preliminary data.</text>
</comment>
<keyword evidence="3" id="KW-1185">Reference proteome</keyword>
<dbReference type="Pfam" id="PF24626">
    <property type="entry name" value="SH3_Tf2-1"/>
    <property type="match status" value="1"/>
</dbReference>
<dbReference type="EMBL" id="LWDE02003196">
    <property type="protein sequence ID" value="KAE8235975.1"/>
    <property type="molecule type" value="Genomic_DNA"/>
</dbReference>
<accession>A0A8X7MHY6</accession>